<evidence type="ECO:0000259" key="10">
    <source>
        <dbReference type="Pfam" id="PF00697"/>
    </source>
</evidence>
<reference evidence="11 12" key="1">
    <citation type="submission" date="2012-05" db="EMBL/GenBank/DDBJ databases">
        <title>The Genome Sequence of Sutterella wadsworthensis 2_1_59BFAA.</title>
        <authorList>
            <consortium name="The Broad Institute Genome Sequencing Platform"/>
            <person name="Earl A."/>
            <person name="Ward D."/>
            <person name="Feldgarden M."/>
            <person name="Gevers D."/>
            <person name="Daigneault M."/>
            <person name="Strauss J."/>
            <person name="Allen-Vercoe E."/>
            <person name="Walker B."/>
            <person name="Young S.K."/>
            <person name="Zeng Q."/>
            <person name="Gargeya S."/>
            <person name="Fitzgerald M."/>
            <person name="Haas B."/>
            <person name="Abouelleil A."/>
            <person name="Alvarado L."/>
            <person name="Arachchi H.M."/>
            <person name="Berlin A.M."/>
            <person name="Chapman S.B."/>
            <person name="Goldberg J."/>
            <person name="Griggs A."/>
            <person name="Gujja S."/>
            <person name="Hansen M."/>
            <person name="Howarth C."/>
            <person name="Imamovic A."/>
            <person name="Larimer J."/>
            <person name="McCowen C."/>
            <person name="Montmayeur A."/>
            <person name="Murphy C."/>
            <person name="Neiman D."/>
            <person name="Pearson M."/>
            <person name="Priest M."/>
            <person name="Roberts A."/>
            <person name="Saif S."/>
            <person name="Shea T."/>
            <person name="Sisk P."/>
            <person name="Sykes S."/>
            <person name="Wortman J."/>
            <person name="Nusbaum C."/>
            <person name="Birren B."/>
        </authorList>
    </citation>
    <scope>NUCLEOTIDE SEQUENCE [LARGE SCALE GENOMIC DNA]</scope>
    <source>
        <strain evidence="11 12">2_1_59BFAA</strain>
    </source>
</reference>
<keyword evidence="7 9" id="KW-0057">Aromatic amino acid biosynthesis</keyword>
<dbReference type="STRING" id="742823.HMPREF9465_00979"/>
<organism evidence="11 12">
    <name type="scientific">Sutterella wadsworthensis 2_1_59BFAA</name>
    <dbReference type="NCBI Taxonomy" id="742823"/>
    <lineage>
        <taxon>Bacteria</taxon>
        <taxon>Pseudomonadati</taxon>
        <taxon>Pseudomonadota</taxon>
        <taxon>Betaproteobacteria</taxon>
        <taxon>Burkholderiales</taxon>
        <taxon>Sutterellaceae</taxon>
        <taxon>Sutterella</taxon>
    </lineage>
</organism>
<dbReference type="UniPathway" id="UPA00035">
    <property type="reaction ID" value="UER00042"/>
</dbReference>
<gene>
    <name evidence="9" type="primary">trpF</name>
    <name evidence="11" type="ORF">HMPREF9465_00979</name>
</gene>
<dbReference type="AlphaFoldDB" id="K1JXM9"/>
<evidence type="ECO:0000256" key="4">
    <source>
        <dbReference type="ARBA" id="ARBA00022272"/>
    </source>
</evidence>
<sequence length="231" mass="23709">MGSVLNQADDVSLAVRRLVFGEMTVCGITRADDATRAALEGFSAAGVVLAKRSPRAVTPEGLAVLSNEIKERTKALGLTMPVTAVVDTDETDVLRAIASPAAAGAFTPLQIHGDVTDADLEGLRVLFPGKALHLAAALPEDPVALAEAARRLEGLLERGLAERIVVDGTSDGLAGGLTPENARTAAAAGAAGLDANSGVESAPGLKDPRLLALFAGAVRGCPRRRPKNRTH</sequence>
<feature type="domain" description="N-(5'phosphoribosyl) anthranilate isomerase (PRAI)" evidence="10">
    <location>
        <begin position="172"/>
        <end position="214"/>
    </location>
</feature>
<dbReference type="EC" id="5.3.1.24" evidence="3 9"/>
<dbReference type="InterPro" id="IPR001240">
    <property type="entry name" value="PRAI_dom"/>
</dbReference>
<dbReference type="RefSeq" id="WP_005434694.1">
    <property type="nucleotide sequence ID" value="NZ_JH815515.1"/>
</dbReference>
<dbReference type="Gene3D" id="3.20.20.70">
    <property type="entry name" value="Aldolase class I"/>
    <property type="match status" value="1"/>
</dbReference>
<evidence type="ECO:0000256" key="1">
    <source>
        <dbReference type="ARBA" id="ARBA00001164"/>
    </source>
</evidence>
<evidence type="ECO:0000256" key="3">
    <source>
        <dbReference type="ARBA" id="ARBA00012572"/>
    </source>
</evidence>
<accession>K1JXM9</accession>
<comment type="similarity">
    <text evidence="9">Belongs to the TrpF family.</text>
</comment>
<dbReference type="InterPro" id="IPR044643">
    <property type="entry name" value="TrpF_fam"/>
</dbReference>
<dbReference type="InterPro" id="IPR011060">
    <property type="entry name" value="RibuloseP-bd_barrel"/>
</dbReference>
<protein>
    <recommendedName>
        <fullName evidence="4 9">N-(5'-phosphoribosyl)anthranilate isomerase</fullName>
        <shortName evidence="9">PRAI</shortName>
        <ecNumber evidence="3 9">5.3.1.24</ecNumber>
    </recommendedName>
</protein>
<dbReference type="HAMAP" id="MF_00135">
    <property type="entry name" value="PRAI"/>
    <property type="match status" value="1"/>
</dbReference>
<dbReference type="OrthoDB" id="9796196at2"/>
<evidence type="ECO:0000256" key="2">
    <source>
        <dbReference type="ARBA" id="ARBA00004664"/>
    </source>
</evidence>
<evidence type="ECO:0000313" key="12">
    <source>
        <dbReference type="Proteomes" id="UP000005835"/>
    </source>
</evidence>
<dbReference type="PANTHER" id="PTHR42894:SF1">
    <property type="entry name" value="N-(5'-PHOSPHORIBOSYL)ANTHRANILATE ISOMERASE"/>
    <property type="match status" value="1"/>
</dbReference>
<dbReference type="SUPFAM" id="SSF51366">
    <property type="entry name" value="Ribulose-phoshate binding barrel"/>
    <property type="match status" value="1"/>
</dbReference>
<dbReference type="eggNOG" id="COG0135">
    <property type="taxonomic scope" value="Bacteria"/>
</dbReference>
<evidence type="ECO:0000313" key="11">
    <source>
        <dbReference type="EMBL" id="EKB31368.1"/>
    </source>
</evidence>
<dbReference type="PANTHER" id="PTHR42894">
    <property type="entry name" value="N-(5'-PHOSPHORIBOSYL)ANTHRANILATE ISOMERASE"/>
    <property type="match status" value="1"/>
</dbReference>
<proteinExistence type="inferred from homology"/>
<evidence type="ECO:0000256" key="7">
    <source>
        <dbReference type="ARBA" id="ARBA00023141"/>
    </source>
</evidence>
<evidence type="ECO:0000256" key="6">
    <source>
        <dbReference type="ARBA" id="ARBA00022822"/>
    </source>
</evidence>
<evidence type="ECO:0000256" key="9">
    <source>
        <dbReference type="HAMAP-Rule" id="MF_00135"/>
    </source>
</evidence>
<dbReference type="EMBL" id="ADMG01000027">
    <property type="protein sequence ID" value="EKB31368.1"/>
    <property type="molecule type" value="Genomic_DNA"/>
</dbReference>
<dbReference type="Proteomes" id="UP000005835">
    <property type="component" value="Unassembled WGS sequence"/>
</dbReference>
<comment type="caution">
    <text evidence="11">The sequence shown here is derived from an EMBL/GenBank/DDBJ whole genome shotgun (WGS) entry which is preliminary data.</text>
</comment>
<dbReference type="GO" id="GO:0004640">
    <property type="term" value="F:phosphoribosylanthranilate isomerase activity"/>
    <property type="evidence" value="ECO:0007669"/>
    <property type="project" value="UniProtKB-UniRule"/>
</dbReference>
<dbReference type="Pfam" id="PF00697">
    <property type="entry name" value="PRAI"/>
    <property type="match status" value="1"/>
</dbReference>
<keyword evidence="8 9" id="KW-0413">Isomerase</keyword>
<keyword evidence="12" id="KW-1185">Reference proteome</keyword>
<comment type="catalytic activity">
    <reaction evidence="1 9">
        <text>N-(5-phospho-beta-D-ribosyl)anthranilate = 1-(2-carboxyphenylamino)-1-deoxy-D-ribulose 5-phosphate</text>
        <dbReference type="Rhea" id="RHEA:21540"/>
        <dbReference type="ChEBI" id="CHEBI:18277"/>
        <dbReference type="ChEBI" id="CHEBI:58613"/>
        <dbReference type="EC" id="5.3.1.24"/>
    </reaction>
</comment>
<dbReference type="HOGENOM" id="CLU_1199300_0_0_4"/>
<dbReference type="GO" id="GO:0000162">
    <property type="term" value="P:L-tryptophan biosynthetic process"/>
    <property type="evidence" value="ECO:0007669"/>
    <property type="project" value="UniProtKB-UniRule"/>
</dbReference>
<keyword evidence="5 9" id="KW-0028">Amino-acid biosynthesis</keyword>
<dbReference type="PATRIC" id="fig|742823.3.peg.962"/>
<evidence type="ECO:0000256" key="8">
    <source>
        <dbReference type="ARBA" id="ARBA00023235"/>
    </source>
</evidence>
<dbReference type="InterPro" id="IPR013785">
    <property type="entry name" value="Aldolase_TIM"/>
</dbReference>
<keyword evidence="6 9" id="KW-0822">Tryptophan biosynthesis</keyword>
<evidence type="ECO:0000256" key="5">
    <source>
        <dbReference type="ARBA" id="ARBA00022605"/>
    </source>
</evidence>
<name>K1JXM9_9BURK</name>
<comment type="pathway">
    <text evidence="2 9">Amino-acid biosynthesis; L-tryptophan biosynthesis; L-tryptophan from chorismate: step 3/5.</text>
</comment>